<dbReference type="Proteomes" id="UP000799436">
    <property type="component" value="Unassembled WGS sequence"/>
</dbReference>
<reference evidence="1" key="1">
    <citation type="journal article" date="2020" name="Stud. Mycol.">
        <title>101 Dothideomycetes genomes: a test case for predicting lifestyles and emergence of pathogens.</title>
        <authorList>
            <person name="Haridas S."/>
            <person name="Albert R."/>
            <person name="Binder M."/>
            <person name="Bloem J."/>
            <person name="Labutti K."/>
            <person name="Salamov A."/>
            <person name="Andreopoulos B."/>
            <person name="Baker S."/>
            <person name="Barry K."/>
            <person name="Bills G."/>
            <person name="Bluhm B."/>
            <person name="Cannon C."/>
            <person name="Castanera R."/>
            <person name="Culley D."/>
            <person name="Daum C."/>
            <person name="Ezra D."/>
            <person name="Gonzalez J."/>
            <person name="Henrissat B."/>
            <person name="Kuo A."/>
            <person name="Liang C."/>
            <person name="Lipzen A."/>
            <person name="Lutzoni F."/>
            <person name="Magnuson J."/>
            <person name="Mondo S."/>
            <person name="Nolan M."/>
            <person name="Ohm R."/>
            <person name="Pangilinan J."/>
            <person name="Park H.-J."/>
            <person name="Ramirez L."/>
            <person name="Alfaro M."/>
            <person name="Sun H."/>
            <person name="Tritt A."/>
            <person name="Yoshinaga Y."/>
            <person name="Zwiers L.-H."/>
            <person name="Turgeon B."/>
            <person name="Goodwin S."/>
            <person name="Spatafora J."/>
            <person name="Crous P."/>
            <person name="Grigoriev I."/>
        </authorList>
    </citation>
    <scope>NUCLEOTIDE SEQUENCE</scope>
    <source>
        <strain evidence="1">CBS 116005</strain>
    </source>
</reference>
<dbReference type="OrthoDB" id="2129069at2759"/>
<evidence type="ECO:0000313" key="1">
    <source>
        <dbReference type="EMBL" id="KAF2771942.1"/>
    </source>
</evidence>
<dbReference type="EMBL" id="ML995817">
    <property type="protein sequence ID" value="KAF2771942.1"/>
    <property type="molecule type" value="Genomic_DNA"/>
</dbReference>
<keyword evidence="2" id="KW-1185">Reference proteome</keyword>
<organism evidence="1 2">
    <name type="scientific">Teratosphaeria nubilosa</name>
    <dbReference type="NCBI Taxonomy" id="161662"/>
    <lineage>
        <taxon>Eukaryota</taxon>
        <taxon>Fungi</taxon>
        <taxon>Dikarya</taxon>
        <taxon>Ascomycota</taxon>
        <taxon>Pezizomycotina</taxon>
        <taxon>Dothideomycetes</taxon>
        <taxon>Dothideomycetidae</taxon>
        <taxon>Mycosphaerellales</taxon>
        <taxon>Teratosphaeriaceae</taxon>
        <taxon>Teratosphaeria</taxon>
    </lineage>
</organism>
<accession>A0A6G1LH90</accession>
<dbReference type="AlphaFoldDB" id="A0A6G1LH90"/>
<proteinExistence type="predicted"/>
<gene>
    <name evidence="1" type="ORF">EJ03DRAFT_349156</name>
</gene>
<sequence length="284" mass="30781">MFCTTLRRRPSFAPVIPTLQTANGLALHESKLTTHDLSLPFNPTVGAKTTKTRRHRFLLLSPSAVADDDRIEETLKRIHRFASLTGGQDLAIVFLLSAPKDARAVKEYSGADTDGLCTYTKLQATLATRTDIPYLALLPLSTLSSLPALLERYLTALATRPHPAPPASQAVTNFSLLHLCTAAPGGRMPAQTAYLVSDIFPDCAALAGACTAGVTERESSPSQRVGEGRGVGVSASQIERDMEMDEDGEGSGKVEERLVRLKALVGEQEYRDLVQFWGDEWTVD</sequence>
<name>A0A6G1LH90_9PEZI</name>
<protein>
    <submittedName>
        <fullName evidence="1">Uncharacterized protein</fullName>
    </submittedName>
</protein>
<evidence type="ECO:0000313" key="2">
    <source>
        <dbReference type="Proteomes" id="UP000799436"/>
    </source>
</evidence>